<feature type="transmembrane region" description="Helical" evidence="8">
    <location>
        <begin position="199"/>
        <end position="221"/>
    </location>
</feature>
<keyword evidence="11" id="KW-1185">Reference proteome</keyword>
<feature type="transmembrane region" description="Helical" evidence="8">
    <location>
        <begin position="249"/>
        <end position="271"/>
    </location>
</feature>
<name>A0A6I2U9T9_9FIRM</name>
<comment type="caution">
    <text evidence="10">The sequence shown here is derived from an EMBL/GenBank/DDBJ whole genome shotgun (WGS) entry which is preliminary data.</text>
</comment>
<dbReference type="PANTHER" id="PTHR30294:SF29">
    <property type="entry name" value="MULTIDRUG ABC TRANSPORTER PERMEASE YBHS-RELATED"/>
    <property type="match status" value="1"/>
</dbReference>
<dbReference type="PANTHER" id="PTHR30294">
    <property type="entry name" value="MEMBRANE COMPONENT OF ABC TRANSPORTER YHHJ-RELATED"/>
    <property type="match status" value="1"/>
</dbReference>
<dbReference type="Pfam" id="PF12698">
    <property type="entry name" value="ABC2_membrane_3"/>
    <property type="match status" value="1"/>
</dbReference>
<evidence type="ECO:0000256" key="5">
    <source>
        <dbReference type="ARBA" id="ARBA00022692"/>
    </source>
</evidence>
<dbReference type="GO" id="GO:0005886">
    <property type="term" value="C:plasma membrane"/>
    <property type="evidence" value="ECO:0007669"/>
    <property type="project" value="UniProtKB-SubCell"/>
</dbReference>
<proteinExistence type="inferred from homology"/>
<dbReference type="RefSeq" id="WP_154405110.1">
    <property type="nucleotide sequence ID" value="NZ_VUNR01000001.1"/>
</dbReference>
<evidence type="ECO:0000256" key="8">
    <source>
        <dbReference type="SAM" id="Phobius"/>
    </source>
</evidence>
<comment type="subcellular location">
    <subcellularLocation>
        <location evidence="1">Cell membrane</location>
        <topology evidence="1">Multi-pass membrane protein</topology>
    </subcellularLocation>
</comment>
<protein>
    <submittedName>
        <fullName evidence="10">ABC transporter permease</fullName>
    </submittedName>
</protein>
<evidence type="ECO:0000313" key="11">
    <source>
        <dbReference type="Proteomes" id="UP000433181"/>
    </source>
</evidence>
<dbReference type="Proteomes" id="UP000433181">
    <property type="component" value="Unassembled WGS sequence"/>
</dbReference>
<evidence type="ECO:0000256" key="2">
    <source>
        <dbReference type="ARBA" id="ARBA00007783"/>
    </source>
</evidence>
<keyword evidence="7 8" id="KW-0472">Membrane</keyword>
<dbReference type="InterPro" id="IPR051449">
    <property type="entry name" value="ABC-2_transporter_component"/>
</dbReference>
<feature type="transmembrane region" description="Helical" evidence="8">
    <location>
        <begin position="44"/>
        <end position="64"/>
    </location>
</feature>
<dbReference type="PROSITE" id="PS51012">
    <property type="entry name" value="ABC_TM2"/>
    <property type="match status" value="1"/>
</dbReference>
<organism evidence="10 11">
    <name type="scientific">Anaerovibrio slackiae</name>
    <dbReference type="NCBI Taxonomy" id="2652309"/>
    <lineage>
        <taxon>Bacteria</taxon>
        <taxon>Bacillati</taxon>
        <taxon>Bacillota</taxon>
        <taxon>Negativicutes</taxon>
        <taxon>Selenomonadales</taxon>
        <taxon>Selenomonadaceae</taxon>
        <taxon>Anaerovibrio</taxon>
    </lineage>
</organism>
<dbReference type="InterPro" id="IPR013525">
    <property type="entry name" value="ABC2_TM"/>
</dbReference>
<evidence type="ECO:0000256" key="4">
    <source>
        <dbReference type="ARBA" id="ARBA00022475"/>
    </source>
</evidence>
<accession>A0A6I2U9T9</accession>
<keyword evidence="4" id="KW-1003">Cell membrane</keyword>
<keyword evidence="6 8" id="KW-1133">Transmembrane helix</keyword>
<evidence type="ECO:0000256" key="3">
    <source>
        <dbReference type="ARBA" id="ARBA00022448"/>
    </source>
</evidence>
<feature type="domain" description="ABC transmembrane type-2" evidence="9">
    <location>
        <begin position="152"/>
        <end position="393"/>
    </location>
</feature>
<comment type="similarity">
    <text evidence="2">Belongs to the ABC-2 integral membrane protein family.</text>
</comment>
<keyword evidence="3" id="KW-0813">Transport</keyword>
<dbReference type="GeneID" id="96777427"/>
<sequence length="395" mass="42778">MADKSFSRRGLGIPAEAGRSFSPGRLWALVKKEFLQIKRDSSTFLMGVVLPIILIIIMGFGMSLDVRNVPVAVVLLDSSPTARSAVSFVEGSEYFSPHYVTSMKEAEKMLLSHEVHAAVVVPGDFAARATTGGAEVQVLLNGVEAITAMSAQRYIESAVLAWAANNALSASYGQAGTAAVGQATVVSRVWFNDANTSTWFFVPGILMMVMTLCGVFLTAVVMAREWERGTLEAIFVTPASLLEIVLSKIIPYFCVAFIGFCLCLVVGRVLYDLPMRGSLAVILFASMLYIIVALGLGLTISAVTKNQFLACQVSMLVSFLPSMMLSGFLFDLHSEPLAIQVISQIFPATHYLQLIKSLFLAGNYWPLIVEKCLLLAGYGGLFIGLAFRLTKRRVG</sequence>
<gene>
    <name evidence="10" type="ORF">FYJ84_00695</name>
</gene>
<evidence type="ECO:0000256" key="1">
    <source>
        <dbReference type="ARBA" id="ARBA00004651"/>
    </source>
</evidence>
<dbReference type="InterPro" id="IPR047817">
    <property type="entry name" value="ABC2_TM_bact-type"/>
</dbReference>
<dbReference type="AlphaFoldDB" id="A0A6I2U9T9"/>
<feature type="transmembrane region" description="Helical" evidence="8">
    <location>
        <begin position="364"/>
        <end position="387"/>
    </location>
</feature>
<dbReference type="EMBL" id="VUNR01000001">
    <property type="protein sequence ID" value="MSU07517.1"/>
    <property type="molecule type" value="Genomic_DNA"/>
</dbReference>
<reference evidence="10 11" key="1">
    <citation type="submission" date="2019-08" db="EMBL/GenBank/DDBJ databases">
        <title>In-depth cultivation of the pig gut microbiome towards novel bacterial diversity and tailored functional studies.</title>
        <authorList>
            <person name="Wylensek D."/>
            <person name="Hitch T.C.A."/>
            <person name="Clavel T."/>
        </authorList>
    </citation>
    <scope>NUCLEOTIDE SEQUENCE [LARGE SCALE GENOMIC DNA]</scope>
    <source>
        <strain evidence="10 11">WCA-693-APC-5D-A</strain>
    </source>
</reference>
<evidence type="ECO:0000256" key="6">
    <source>
        <dbReference type="ARBA" id="ARBA00022989"/>
    </source>
</evidence>
<dbReference type="Gene3D" id="3.40.1710.10">
    <property type="entry name" value="abc type-2 transporter like domain"/>
    <property type="match status" value="1"/>
</dbReference>
<keyword evidence="5 8" id="KW-0812">Transmembrane</keyword>
<evidence type="ECO:0000313" key="10">
    <source>
        <dbReference type="EMBL" id="MSU07517.1"/>
    </source>
</evidence>
<feature type="transmembrane region" description="Helical" evidence="8">
    <location>
        <begin position="308"/>
        <end position="330"/>
    </location>
</feature>
<feature type="transmembrane region" description="Helical" evidence="8">
    <location>
        <begin position="277"/>
        <end position="296"/>
    </location>
</feature>
<dbReference type="GO" id="GO:0140359">
    <property type="term" value="F:ABC-type transporter activity"/>
    <property type="evidence" value="ECO:0007669"/>
    <property type="project" value="InterPro"/>
</dbReference>
<evidence type="ECO:0000259" key="9">
    <source>
        <dbReference type="PROSITE" id="PS51012"/>
    </source>
</evidence>
<evidence type="ECO:0000256" key="7">
    <source>
        <dbReference type="ARBA" id="ARBA00023136"/>
    </source>
</evidence>